<dbReference type="Proteomes" id="UP001597115">
    <property type="component" value="Unassembled WGS sequence"/>
</dbReference>
<comment type="catalytic activity">
    <reaction evidence="5 6">
        <text>dTDP-beta-L-rhamnose + NADP(+) = dTDP-4-dehydro-beta-L-rhamnose + NADPH + H(+)</text>
        <dbReference type="Rhea" id="RHEA:21796"/>
        <dbReference type="ChEBI" id="CHEBI:15378"/>
        <dbReference type="ChEBI" id="CHEBI:57510"/>
        <dbReference type="ChEBI" id="CHEBI:57783"/>
        <dbReference type="ChEBI" id="CHEBI:58349"/>
        <dbReference type="ChEBI" id="CHEBI:62830"/>
        <dbReference type="EC" id="1.1.1.133"/>
    </reaction>
</comment>
<evidence type="ECO:0000256" key="5">
    <source>
        <dbReference type="ARBA" id="ARBA00048200"/>
    </source>
</evidence>
<dbReference type="Gene3D" id="3.40.50.720">
    <property type="entry name" value="NAD(P)-binding Rossmann-like Domain"/>
    <property type="match status" value="1"/>
</dbReference>
<dbReference type="EC" id="1.1.1.133" evidence="3 6"/>
<evidence type="ECO:0000313" key="9">
    <source>
        <dbReference type="Proteomes" id="UP001597115"/>
    </source>
</evidence>
<keyword evidence="6" id="KW-0560">Oxidoreductase</keyword>
<dbReference type="RefSeq" id="WP_380889670.1">
    <property type="nucleotide sequence ID" value="NZ_JBHUDY010000001.1"/>
</dbReference>
<evidence type="ECO:0000256" key="4">
    <source>
        <dbReference type="ARBA" id="ARBA00017099"/>
    </source>
</evidence>
<gene>
    <name evidence="8" type="ORF">ACFSCW_12460</name>
</gene>
<name>A0ABW4I5N8_9SPHN</name>
<evidence type="ECO:0000313" key="8">
    <source>
        <dbReference type="EMBL" id="MFD1612615.1"/>
    </source>
</evidence>
<dbReference type="PANTHER" id="PTHR10491">
    <property type="entry name" value="DTDP-4-DEHYDRORHAMNOSE REDUCTASE"/>
    <property type="match status" value="1"/>
</dbReference>
<comment type="cofactor">
    <cofactor evidence="6">
        <name>Mg(2+)</name>
        <dbReference type="ChEBI" id="CHEBI:18420"/>
    </cofactor>
    <text evidence="6">Binds 1 Mg(2+) ion per monomer.</text>
</comment>
<comment type="caution">
    <text evidence="8">The sequence shown here is derived from an EMBL/GenBank/DDBJ whole genome shotgun (WGS) entry which is preliminary data.</text>
</comment>
<evidence type="ECO:0000256" key="3">
    <source>
        <dbReference type="ARBA" id="ARBA00012929"/>
    </source>
</evidence>
<proteinExistence type="inferred from homology"/>
<comment type="similarity">
    <text evidence="2 6">Belongs to the dTDP-4-dehydrorhamnose reductase family.</text>
</comment>
<evidence type="ECO:0000259" key="7">
    <source>
        <dbReference type="Pfam" id="PF04321"/>
    </source>
</evidence>
<comment type="function">
    <text evidence="6">Catalyzes the reduction of dTDP-6-deoxy-L-lyxo-4-hexulose to yield dTDP-L-rhamnose.</text>
</comment>
<dbReference type="SUPFAM" id="SSF51735">
    <property type="entry name" value="NAD(P)-binding Rossmann-fold domains"/>
    <property type="match status" value="1"/>
</dbReference>
<protein>
    <recommendedName>
        <fullName evidence="4 6">dTDP-4-dehydrorhamnose reductase</fullName>
        <ecNumber evidence="3 6">1.1.1.133</ecNumber>
    </recommendedName>
</protein>
<keyword evidence="6" id="KW-0521">NADP</keyword>
<evidence type="ECO:0000256" key="1">
    <source>
        <dbReference type="ARBA" id="ARBA00004781"/>
    </source>
</evidence>
<dbReference type="InterPro" id="IPR029903">
    <property type="entry name" value="RmlD-like-bd"/>
</dbReference>
<feature type="domain" description="RmlD-like substrate binding" evidence="7">
    <location>
        <begin position="1"/>
        <end position="150"/>
    </location>
</feature>
<organism evidence="8 9">
    <name type="scientific">Sphingomonas tabacisoli</name>
    <dbReference type="NCBI Taxonomy" id="2249466"/>
    <lineage>
        <taxon>Bacteria</taxon>
        <taxon>Pseudomonadati</taxon>
        <taxon>Pseudomonadota</taxon>
        <taxon>Alphaproteobacteria</taxon>
        <taxon>Sphingomonadales</taxon>
        <taxon>Sphingomonadaceae</taxon>
        <taxon>Sphingomonas</taxon>
    </lineage>
</organism>
<evidence type="ECO:0000256" key="6">
    <source>
        <dbReference type="RuleBase" id="RU364082"/>
    </source>
</evidence>
<dbReference type="InterPro" id="IPR036291">
    <property type="entry name" value="NAD(P)-bd_dom_sf"/>
</dbReference>
<evidence type="ECO:0000256" key="2">
    <source>
        <dbReference type="ARBA" id="ARBA00010944"/>
    </source>
</evidence>
<dbReference type="EMBL" id="JBHUDY010000001">
    <property type="protein sequence ID" value="MFD1612615.1"/>
    <property type="molecule type" value="Genomic_DNA"/>
</dbReference>
<sequence length="288" mass="31266">MKVGLTGATGVLGSRLATAFGSHGHEIVPFRGDVRDPASVQDWAHGLPVLVHSAAMVPVQQVEKRIDEAIAINVGGTANVARAAAINSARLIYISTSHVYRSSTCRLSEDDPLDPVSLYGMTKLQGEQWVGKLTANNLILRLFSYFDRHQAESYLVPSLCRRIAEAPLGSSIDLFGGENRRDMSDAAWLSETCARLAISDAQGVVNCATGRDDRVIDIAQMLAEEMGRADLSWNIVQDRPADSLLADTSRLAALLPSQAPFALRASLRSYAERSRTQHLATRDTELQP</sequence>
<reference evidence="9" key="1">
    <citation type="journal article" date="2019" name="Int. J. Syst. Evol. Microbiol.">
        <title>The Global Catalogue of Microorganisms (GCM) 10K type strain sequencing project: providing services to taxonomists for standard genome sequencing and annotation.</title>
        <authorList>
            <consortium name="The Broad Institute Genomics Platform"/>
            <consortium name="The Broad Institute Genome Sequencing Center for Infectious Disease"/>
            <person name="Wu L."/>
            <person name="Ma J."/>
        </authorList>
    </citation>
    <scope>NUCLEOTIDE SEQUENCE [LARGE SCALE GENOMIC DNA]</scope>
    <source>
        <strain evidence="9">CGMCC 1.16275</strain>
    </source>
</reference>
<comment type="pathway">
    <text evidence="1 6">Carbohydrate biosynthesis; dTDP-L-rhamnose biosynthesis.</text>
</comment>
<dbReference type="Pfam" id="PF04321">
    <property type="entry name" value="RmlD_sub_bind"/>
    <property type="match status" value="1"/>
</dbReference>
<accession>A0ABW4I5N8</accession>
<dbReference type="InterPro" id="IPR005913">
    <property type="entry name" value="dTDP_dehydrorham_reduct"/>
</dbReference>
<keyword evidence="9" id="KW-1185">Reference proteome</keyword>
<dbReference type="PANTHER" id="PTHR10491:SF4">
    <property type="entry name" value="METHIONINE ADENOSYLTRANSFERASE 2 SUBUNIT BETA"/>
    <property type="match status" value="1"/>
</dbReference>